<dbReference type="EMBL" id="JAROKS010000001">
    <property type="protein sequence ID" value="KAK1807021.1"/>
    <property type="molecule type" value="Genomic_DNA"/>
</dbReference>
<keyword evidence="9" id="KW-1185">Reference proteome</keyword>
<protein>
    <recommendedName>
        <fullName evidence="7">VASt domain-containing protein</fullName>
    </recommendedName>
</protein>
<feature type="compositionally biased region" description="Basic and acidic residues" evidence="6">
    <location>
        <begin position="301"/>
        <end position="313"/>
    </location>
</feature>
<dbReference type="AlphaFoldDB" id="A0AAD8ZXI6"/>
<comment type="subcellular location">
    <subcellularLocation>
        <location evidence="1">Membrane</location>
        <topology evidence="1">Single-pass membrane protein</topology>
    </subcellularLocation>
</comment>
<feature type="coiled-coil region" evidence="5">
    <location>
        <begin position="41"/>
        <end position="82"/>
    </location>
</feature>
<name>A0AAD8ZXI6_9TELE</name>
<organism evidence="8 9">
    <name type="scientific">Electrophorus voltai</name>
    <dbReference type="NCBI Taxonomy" id="2609070"/>
    <lineage>
        <taxon>Eukaryota</taxon>
        <taxon>Metazoa</taxon>
        <taxon>Chordata</taxon>
        <taxon>Craniata</taxon>
        <taxon>Vertebrata</taxon>
        <taxon>Euteleostomi</taxon>
        <taxon>Actinopterygii</taxon>
        <taxon>Neopterygii</taxon>
        <taxon>Teleostei</taxon>
        <taxon>Ostariophysi</taxon>
        <taxon>Gymnotiformes</taxon>
        <taxon>Gymnotoidei</taxon>
        <taxon>Gymnotidae</taxon>
        <taxon>Electrophorus</taxon>
    </lineage>
</organism>
<dbReference type="Pfam" id="PF02893">
    <property type="entry name" value="GRAM"/>
    <property type="match status" value="1"/>
</dbReference>
<dbReference type="GO" id="GO:0005886">
    <property type="term" value="C:plasma membrane"/>
    <property type="evidence" value="ECO:0007669"/>
    <property type="project" value="TreeGrafter"/>
</dbReference>
<keyword evidence="2" id="KW-0812">Transmembrane</keyword>
<feature type="region of interest" description="Disordered" evidence="6">
    <location>
        <begin position="281"/>
        <end position="370"/>
    </location>
</feature>
<accession>A0AAD8ZXI6</accession>
<gene>
    <name evidence="8" type="ORF">P4O66_004849</name>
</gene>
<keyword evidence="3" id="KW-1133">Transmembrane helix</keyword>
<evidence type="ECO:0000256" key="3">
    <source>
        <dbReference type="ARBA" id="ARBA00022989"/>
    </source>
</evidence>
<sequence>MDNTTPTVHIIRKGGRKMTHRAKPVMGGDVTVENGATEGRLNSEEHEVDNIKHEMNDTRQEVNNTRQEVNNTRQEVNNTRQEGDITGQYIGPLQAPPTSYKQRREEFRKTFKELVESERLIVDYACALQKDILLHGRLYLTESYLCFYSNIFWVTKITVKLRDIASMSREKTARWIPNAIQIYTNTEKSPTALDVLHIIFCKREKFPEHLSLMAELTDGEVRAPTAVVTAQGLLSFTEALRQFAKDFFFKVAALFQLTRHELLQMVKQHYGNDLGLSHEEMESLQGSADTVVHSQPSLNMKGEDHSRRLERPSSLRLPHTEQASQEMSTPQGDDTQSSIVQQSTPSANGEDSRSTPSCHRSPALPLHRFAPERTSKCSSLSLDLNANESRLSDSSLSGSMEEVERECASRGSQGRLYVNRVFRIRAEKMFELLFTDSYFFRRFMDVRKITGCTSTSWQRETSGSMKRSRNYTITINNPLVGKFSTATENQTLYKESREGHYYIVDAEVYTHDVPYHDYFYTVNRYCIIRTSKHKCRLRIYTDVKYNKQPWGFVKSFITKNSWSGLEDYFRHLEAELLEEEVELTQGSGDGGKGGLRRRRRTFSRTLQDHARPSRQYSADLEQRRDSTMGNDLWPIRVKILALRSLLSRCSKYKECTKLEHHIHYRWNEFNLWAMEDVAHRMYLSTKQRMRERAEASLAPDLGPRQSVLHQSHDEARLLRAVLQDSINLLEQLRSSLLELQRSFLGRNKTSSHL</sequence>
<dbReference type="InterPro" id="IPR031968">
    <property type="entry name" value="VASt"/>
</dbReference>
<reference evidence="8" key="1">
    <citation type="submission" date="2023-03" db="EMBL/GenBank/DDBJ databases">
        <title>Electrophorus voltai genome.</title>
        <authorList>
            <person name="Bian C."/>
        </authorList>
    </citation>
    <scope>NUCLEOTIDE SEQUENCE</scope>
    <source>
        <strain evidence="8">CB-2022</strain>
        <tissue evidence="8">Muscle</tissue>
    </source>
</reference>
<dbReference type="GO" id="GO:0120020">
    <property type="term" value="F:cholesterol transfer activity"/>
    <property type="evidence" value="ECO:0007669"/>
    <property type="project" value="TreeGrafter"/>
</dbReference>
<feature type="domain" description="VASt" evidence="7">
    <location>
        <begin position="413"/>
        <end position="584"/>
    </location>
</feature>
<feature type="region of interest" description="Disordered" evidence="6">
    <location>
        <begin position="602"/>
        <end position="621"/>
    </location>
</feature>
<evidence type="ECO:0000313" key="9">
    <source>
        <dbReference type="Proteomes" id="UP001239994"/>
    </source>
</evidence>
<dbReference type="InterPro" id="IPR051482">
    <property type="entry name" value="Cholesterol_transport"/>
</dbReference>
<feature type="compositionally biased region" description="Polar residues" evidence="6">
    <location>
        <begin position="321"/>
        <end position="358"/>
    </location>
</feature>
<proteinExistence type="predicted"/>
<dbReference type="PROSITE" id="PS51778">
    <property type="entry name" value="VAST"/>
    <property type="match status" value="1"/>
</dbReference>
<dbReference type="InterPro" id="IPR011993">
    <property type="entry name" value="PH-like_dom_sf"/>
</dbReference>
<evidence type="ECO:0000313" key="8">
    <source>
        <dbReference type="EMBL" id="KAK1807021.1"/>
    </source>
</evidence>
<evidence type="ECO:0000256" key="5">
    <source>
        <dbReference type="SAM" id="Coils"/>
    </source>
</evidence>
<dbReference type="SMART" id="SM00568">
    <property type="entry name" value="GRAM"/>
    <property type="match status" value="1"/>
</dbReference>
<evidence type="ECO:0000256" key="6">
    <source>
        <dbReference type="SAM" id="MobiDB-lite"/>
    </source>
</evidence>
<dbReference type="GO" id="GO:0015485">
    <property type="term" value="F:cholesterol binding"/>
    <property type="evidence" value="ECO:0007669"/>
    <property type="project" value="TreeGrafter"/>
</dbReference>
<dbReference type="Gene3D" id="2.30.29.30">
    <property type="entry name" value="Pleckstrin-homology domain (PH domain)/Phosphotyrosine-binding domain (PTB)"/>
    <property type="match status" value="1"/>
</dbReference>
<dbReference type="PANTHER" id="PTHR23319:SF1">
    <property type="entry name" value="PROTEIN ASTER-C"/>
    <property type="match status" value="1"/>
</dbReference>
<feature type="compositionally biased region" description="Polar residues" evidence="6">
    <location>
        <begin position="284"/>
        <end position="298"/>
    </location>
</feature>
<dbReference type="GO" id="GO:0005789">
    <property type="term" value="C:endoplasmic reticulum membrane"/>
    <property type="evidence" value="ECO:0007669"/>
    <property type="project" value="TreeGrafter"/>
</dbReference>
<evidence type="ECO:0000256" key="4">
    <source>
        <dbReference type="ARBA" id="ARBA00023136"/>
    </source>
</evidence>
<dbReference type="Pfam" id="PF16016">
    <property type="entry name" value="VASt"/>
    <property type="match status" value="1"/>
</dbReference>
<evidence type="ECO:0000256" key="2">
    <source>
        <dbReference type="ARBA" id="ARBA00022692"/>
    </source>
</evidence>
<keyword evidence="4" id="KW-0472">Membrane</keyword>
<dbReference type="CDD" id="cd13220">
    <property type="entry name" value="PH-GRAM_GRAMDC"/>
    <property type="match status" value="1"/>
</dbReference>
<evidence type="ECO:0000256" key="1">
    <source>
        <dbReference type="ARBA" id="ARBA00004167"/>
    </source>
</evidence>
<dbReference type="Proteomes" id="UP001239994">
    <property type="component" value="Unassembled WGS sequence"/>
</dbReference>
<dbReference type="PANTHER" id="PTHR23319">
    <property type="entry name" value="GRAM DOMAIN CONTAINING 1B, ISOFORM E"/>
    <property type="match status" value="1"/>
</dbReference>
<keyword evidence="5" id="KW-0175">Coiled coil</keyword>
<dbReference type="InterPro" id="IPR004182">
    <property type="entry name" value="GRAM"/>
</dbReference>
<comment type="caution">
    <text evidence="8">The sequence shown here is derived from an EMBL/GenBank/DDBJ whole genome shotgun (WGS) entry which is preliminary data.</text>
</comment>
<dbReference type="GO" id="GO:0032366">
    <property type="term" value="P:intracellular sterol transport"/>
    <property type="evidence" value="ECO:0007669"/>
    <property type="project" value="TreeGrafter"/>
</dbReference>
<dbReference type="GO" id="GO:0140268">
    <property type="term" value="C:endoplasmic reticulum-plasma membrane contact site"/>
    <property type="evidence" value="ECO:0007669"/>
    <property type="project" value="TreeGrafter"/>
</dbReference>
<evidence type="ECO:0000259" key="7">
    <source>
        <dbReference type="PROSITE" id="PS51778"/>
    </source>
</evidence>